<gene>
    <name evidence="2" type="ORF">IHE55_23170</name>
</gene>
<sequence length="222" mass="21777">MLPLIRYRTALLLRSQRWLPPLLLYVAFLAVGVRAGGPVLDSLGYAAACLVPAAAWLVRVATTGEPAAARYCVAASAGPGRSHLAGLLAALLCTTVAGTAGTLVVAAISDPHGSDRQTPVPAAEAVAAGLAAMLVCALLGAAAGALCNPPVLHRPGRAVPATLLGALLVLLVAGSPANAAVSGLVGGSHSAAVPMPWGPLAAATALAGGAVTVACRLSSRRA</sequence>
<proteinExistence type="predicted"/>
<feature type="transmembrane region" description="Helical" evidence="1">
    <location>
        <begin position="83"/>
        <end position="105"/>
    </location>
</feature>
<feature type="transmembrane region" description="Helical" evidence="1">
    <location>
        <begin position="21"/>
        <end position="37"/>
    </location>
</feature>
<dbReference type="Proteomes" id="UP000807371">
    <property type="component" value="Unassembled WGS sequence"/>
</dbReference>
<keyword evidence="1" id="KW-1133">Transmembrane helix</keyword>
<dbReference type="RefSeq" id="WP_197990794.1">
    <property type="nucleotide sequence ID" value="NZ_JACYXC010000001.1"/>
</dbReference>
<keyword evidence="1" id="KW-0812">Transmembrane</keyword>
<feature type="transmembrane region" description="Helical" evidence="1">
    <location>
        <begin position="158"/>
        <end position="177"/>
    </location>
</feature>
<feature type="transmembrane region" description="Helical" evidence="1">
    <location>
        <begin position="43"/>
        <end position="62"/>
    </location>
</feature>
<evidence type="ECO:0000256" key="1">
    <source>
        <dbReference type="SAM" id="Phobius"/>
    </source>
</evidence>
<evidence type="ECO:0000313" key="3">
    <source>
        <dbReference type="Proteomes" id="UP000807371"/>
    </source>
</evidence>
<protein>
    <submittedName>
        <fullName evidence="2">ABC transporter</fullName>
    </submittedName>
</protein>
<reference evidence="2 3" key="1">
    <citation type="submission" date="2020-09" db="EMBL/GenBank/DDBJ databases">
        <title>Biosynthesis of the nuclear factor of activated T cells inhibitor NFAT-133 and its congeners in Streptomyces pactum.</title>
        <authorList>
            <person name="Zhou W."/>
            <person name="Posri P."/>
            <person name="Abugrain M.E."/>
            <person name="Weisberg A.J."/>
            <person name="Chang J.H."/>
            <person name="Mahmud T."/>
        </authorList>
    </citation>
    <scope>NUCLEOTIDE SEQUENCE [LARGE SCALE GENOMIC DNA]</scope>
    <source>
        <strain evidence="2 3">ATCC 27456</strain>
    </source>
</reference>
<keyword evidence="1" id="KW-0472">Membrane</keyword>
<dbReference type="EMBL" id="JACYXC010000001">
    <property type="protein sequence ID" value="MBH5337508.1"/>
    <property type="molecule type" value="Genomic_DNA"/>
</dbReference>
<feature type="transmembrane region" description="Helical" evidence="1">
    <location>
        <begin position="125"/>
        <end position="146"/>
    </location>
</feature>
<feature type="transmembrane region" description="Helical" evidence="1">
    <location>
        <begin position="197"/>
        <end position="217"/>
    </location>
</feature>
<organism evidence="2 3">
    <name type="scientific">Streptomyces pactum</name>
    <dbReference type="NCBI Taxonomy" id="68249"/>
    <lineage>
        <taxon>Bacteria</taxon>
        <taxon>Bacillati</taxon>
        <taxon>Actinomycetota</taxon>
        <taxon>Actinomycetes</taxon>
        <taxon>Kitasatosporales</taxon>
        <taxon>Streptomycetaceae</taxon>
        <taxon>Streptomyces</taxon>
    </lineage>
</organism>
<name>A0ABS0NQM3_9ACTN</name>
<comment type="caution">
    <text evidence="2">The sequence shown here is derived from an EMBL/GenBank/DDBJ whole genome shotgun (WGS) entry which is preliminary data.</text>
</comment>
<accession>A0ABS0NQM3</accession>
<keyword evidence="3" id="KW-1185">Reference proteome</keyword>
<evidence type="ECO:0000313" key="2">
    <source>
        <dbReference type="EMBL" id="MBH5337508.1"/>
    </source>
</evidence>